<dbReference type="KEGG" id="kpf:IX53_03695"/>
<dbReference type="GO" id="GO:0004556">
    <property type="term" value="F:alpha-amylase activity"/>
    <property type="evidence" value="ECO:0007669"/>
    <property type="project" value="UniProtKB-UniRule"/>
</dbReference>
<keyword evidence="3" id="KW-0378">Hydrolase</keyword>
<evidence type="ECO:0000256" key="2">
    <source>
        <dbReference type="RuleBase" id="RU003615"/>
    </source>
</evidence>
<dbReference type="STRING" id="1330330.IX53_03695"/>
<dbReference type="PRINTS" id="PR00110">
    <property type="entry name" value="ALPHAAMYLASE"/>
</dbReference>
<comment type="similarity">
    <text evidence="1 2">Belongs to the glycosyl hydrolase 13 family.</text>
</comment>
<comment type="catalytic activity">
    <reaction evidence="3">
        <text>Endohydrolysis of (1-&gt;4)-alpha-D-glucosidic linkages in polysaccharides containing three or more (1-&gt;4)-alpha-linked D-glucose units.</text>
        <dbReference type="EC" id="3.2.1.1"/>
    </reaction>
</comment>
<name>A0A0G2ZE35_9BACT</name>
<evidence type="ECO:0000313" key="6">
    <source>
        <dbReference type="Proteomes" id="UP000035159"/>
    </source>
</evidence>
<dbReference type="SUPFAM" id="SSF51445">
    <property type="entry name" value="(Trans)glycosidases"/>
    <property type="match status" value="1"/>
</dbReference>
<dbReference type="PATRIC" id="fig|1330330.3.peg.743"/>
<feature type="domain" description="Glycosyl hydrolase family 13 catalytic" evidence="4">
    <location>
        <begin position="4"/>
        <end position="400"/>
    </location>
</feature>
<proteinExistence type="inferred from homology"/>
<gene>
    <name evidence="5" type="ORF">IX53_03695</name>
</gene>
<evidence type="ECO:0000259" key="4">
    <source>
        <dbReference type="SMART" id="SM00642"/>
    </source>
</evidence>
<keyword evidence="3" id="KW-0326">Glycosidase</keyword>
<dbReference type="InterPro" id="IPR045857">
    <property type="entry name" value="O16G_dom_2"/>
</dbReference>
<dbReference type="InterPro" id="IPR006046">
    <property type="entry name" value="Alpha_amylase"/>
</dbReference>
<dbReference type="Proteomes" id="UP000035159">
    <property type="component" value="Chromosome"/>
</dbReference>
<evidence type="ECO:0000256" key="3">
    <source>
        <dbReference type="RuleBase" id="RU361134"/>
    </source>
</evidence>
<dbReference type="InterPro" id="IPR017853">
    <property type="entry name" value="GH"/>
</dbReference>
<dbReference type="PANTHER" id="PTHR10357">
    <property type="entry name" value="ALPHA-AMYLASE FAMILY MEMBER"/>
    <property type="match status" value="1"/>
</dbReference>
<dbReference type="PANTHER" id="PTHR10357:SF179">
    <property type="entry name" value="NEUTRAL AND BASIC AMINO ACID TRANSPORT PROTEIN RBAT"/>
    <property type="match status" value="1"/>
</dbReference>
<evidence type="ECO:0000313" key="5">
    <source>
        <dbReference type="EMBL" id="AKI97073.1"/>
    </source>
</evidence>
<protein>
    <recommendedName>
        <fullName evidence="3">Alpha-amylase</fullName>
        <ecNumber evidence="3">3.2.1.1</ecNumber>
    </recommendedName>
</protein>
<dbReference type="SMART" id="SM00642">
    <property type="entry name" value="Aamy"/>
    <property type="match status" value="1"/>
</dbReference>
<keyword evidence="3" id="KW-0119">Carbohydrate metabolism</keyword>
<evidence type="ECO:0000256" key="1">
    <source>
        <dbReference type="ARBA" id="ARBA00008061"/>
    </source>
</evidence>
<reference evidence="5 6" key="1">
    <citation type="submission" date="2015-04" db="EMBL/GenBank/DDBJ databases">
        <title>Complete Genome Sequence of Kosmotoga pacifica SLHLJ1.</title>
        <authorList>
            <person name="Jiang L.J."/>
            <person name="Shao Z.Z."/>
            <person name="Jebbar M."/>
        </authorList>
    </citation>
    <scope>NUCLEOTIDE SEQUENCE [LARGE SCALE GENOMIC DNA]</scope>
    <source>
        <strain evidence="5 6">SLHLJ1</strain>
    </source>
</reference>
<dbReference type="GO" id="GO:0009313">
    <property type="term" value="P:oligosaccharide catabolic process"/>
    <property type="evidence" value="ECO:0007669"/>
    <property type="project" value="TreeGrafter"/>
</dbReference>
<keyword evidence="6" id="KW-1185">Reference proteome</keyword>
<dbReference type="Gene3D" id="3.90.400.10">
    <property type="entry name" value="Oligo-1,6-glucosidase, Domain 2"/>
    <property type="match status" value="1"/>
</dbReference>
<dbReference type="Pfam" id="PF00128">
    <property type="entry name" value="Alpha-amylase"/>
    <property type="match status" value="1"/>
</dbReference>
<dbReference type="Gene3D" id="3.20.20.80">
    <property type="entry name" value="Glycosidases"/>
    <property type="match status" value="1"/>
</dbReference>
<dbReference type="EMBL" id="CP011232">
    <property type="protein sequence ID" value="AKI97073.1"/>
    <property type="molecule type" value="Genomic_DNA"/>
</dbReference>
<dbReference type="EC" id="3.2.1.1" evidence="3"/>
<accession>A0A0G2ZE35</accession>
<dbReference type="RefSeq" id="WP_047754208.1">
    <property type="nucleotide sequence ID" value="NZ_CAJUHA010000013.1"/>
</dbReference>
<dbReference type="InterPro" id="IPR006047">
    <property type="entry name" value="GH13_cat_dom"/>
</dbReference>
<organism evidence="5 6">
    <name type="scientific">Kosmotoga pacifica</name>
    <dbReference type="NCBI Taxonomy" id="1330330"/>
    <lineage>
        <taxon>Bacteria</taxon>
        <taxon>Thermotogati</taxon>
        <taxon>Thermotogota</taxon>
        <taxon>Thermotogae</taxon>
        <taxon>Kosmotogales</taxon>
        <taxon>Kosmotogaceae</taxon>
        <taxon>Kosmotoga</taxon>
    </lineage>
</organism>
<dbReference type="OrthoDB" id="9805159at2"/>
<dbReference type="AlphaFoldDB" id="A0A0G2ZE35"/>
<sequence length="476" mass="55341">MFYELFLRSFADGNGDGIGDFKGATGRLDYLMELGISGIWLLPIMKSPSYHGYTVSDFYSVNPVYGTLEDAREFLEQAHNRGIKVILDIPLNHTAITHPWFLKALEGDKKHREKYLWLEKSEWLKARRPWDAQEVWSKINGEYYYALFGPGSPDLNYETPDLWEEVKRILSFWLSIGFDGFRFDAAKHIFDFSKETGECEYQHERNISFWKEMTDYCRKLKPDIIFVSEVWDDPHVVDMYSSVFGIGFNFPLSYAIKENVLSLNPDKLAGALNHVMKKYFESERAYDYGTFLTNHDMTRLLSYMKDDEEKALLALSVLMTLPGVPFLYYGEELGMRGIYNEFANEAQLEPFPWYDMGYGPLQTEWKAQASNPPHSGLSYEVQSTKIDSYYSRFKKILSFRNRNRWLDSCRIQEIKADNGVLHIFLESDGETALFAHNFNREAVLLERRERAILINRELSETKNGILLGAMSSVLIK</sequence>
<dbReference type="GO" id="GO:0043169">
    <property type="term" value="F:cation binding"/>
    <property type="evidence" value="ECO:0007669"/>
    <property type="project" value="InterPro"/>
</dbReference>